<proteinExistence type="predicted"/>
<name>A0ABR8Z2A0_9MICO</name>
<protein>
    <submittedName>
        <fullName evidence="1">DUF429 domain-containing protein</fullName>
    </submittedName>
</protein>
<evidence type="ECO:0000313" key="1">
    <source>
        <dbReference type="EMBL" id="MBD8062297.1"/>
    </source>
</evidence>
<comment type="caution">
    <text evidence="1">The sequence shown here is derived from an EMBL/GenBank/DDBJ whole genome shotgun (WGS) entry which is preliminary data.</text>
</comment>
<dbReference type="InterPro" id="IPR008306">
    <property type="entry name" value="UCP018008"/>
</dbReference>
<sequence>MYIGIDLAWSTRRRTGLAAVGDAGALVSSGSAVSDAEIDDWLGALSFPVVTVAIDAPLVVTNATGMRECEKQVGKAYGRYDASCHASNRSIPYFDPPRAWTLAEQHGWVTDPSHRGSAERPAAVEVYPHAAMVGLFGLGRILKYKSGPVLARRAALVELLERMEGIAVLGLSGNARWREVRLAVEEATRPMHLDRVEDEVDAVMCAHLAWLWHRVPQSLHVFGDGETGCIVAPPAPSHLPIPRTRAGAPADEDAVVAVAGLPVSENAPRLSPDRG</sequence>
<gene>
    <name evidence="1" type="ORF">H9624_08165</name>
</gene>
<dbReference type="InterPro" id="IPR007362">
    <property type="entry name" value="DUF429"/>
</dbReference>
<evidence type="ECO:0000313" key="2">
    <source>
        <dbReference type="Proteomes" id="UP000661894"/>
    </source>
</evidence>
<dbReference type="Proteomes" id="UP000661894">
    <property type="component" value="Unassembled WGS sequence"/>
</dbReference>
<reference evidence="1 2" key="1">
    <citation type="submission" date="2020-08" db="EMBL/GenBank/DDBJ databases">
        <title>A Genomic Blueprint of the Chicken Gut Microbiome.</title>
        <authorList>
            <person name="Gilroy R."/>
            <person name="Ravi A."/>
            <person name="Getino M."/>
            <person name="Pursley I."/>
            <person name="Horton D.L."/>
            <person name="Alikhan N.-F."/>
            <person name="Baker D."/>
            <person name="Gharbi K."/>
            <person name="Hall N."/>
            <person name="Watson M."/>
            <person name="Adriaenssens E.M."/>
            <person name="Foster-Nyarko E."/>
            <person name="Jarju S."/>
            <person name="Secka A."/>
            <person name="Antonio M."/>
            <person name="Oren A."/>
            <person name="Chaudhuri R."/>
            <person name="La Ragione R.M."/>
            <person name="Hildebrand F."/>
            <person name="Pallen M.J."/>
        </authorList>
    </citation>
    <scope>NUCLEOTIDE SEQUENCE [LARGE SCALE GENOMIC DNA]</scope>
    <source>
        <strain evidence="1 2">Sa1BUA1</strain>
    </source>
</reference>
<keyword evidence="2" id="KW-1185">Reference proteome</keyword>
<organism evidence="1 2">
    <name type="scientific">Oceanitalea stevensii</name>
    <dbReference type="NCBI Taxonomy" id="2763072"/>
    <lineage>
        <taxon>Bacteria</taxon>
        <taxon>Bacillati</taxon>
        <taxon>Actinomycetota</taxon>
        <taxon>Actinomycetes</taxon>
        <taxon>Micrococcales</taxon>
        <taxon>Bogoriellaceae</taxon>
        <taxon>Georgenia</taxon>
    </lineage>
</organism>
<accession>A0ABR8Z2A0</accession>
<dbReference type="Pfam" id="PF04250">
    <property type="entry name" value="DUF429"/>
    <property type="match status" value="1"/>
</dbReference>
<dbReference type="PIRSF" id="PIRSF018008">
    <property type="entry name" value="UCP018008"/>
    <property type="match status" value="1"/>
</dbReference>
<dbReference type="EMBL" id="JACSPO010000003">
    <property type="protein sequence ID" value="MBD8062297.1"/>
    <property type="molecule type" value="Genomic_DNA"/>
</dbReference>
<dbReference type="RefSeq" id="WP_251839415.1">
    <property type="nucleotide sequence ID" value="NZ_JACSPO010000003.1"/>
</dbReference>